<comment type="caution">
    <text evidence="2">The sequence shown here is derived from an EMBL/GenBank/DDBJ whole genome shotgun (WGS) entry which is preliminary data.</text>
</comment>
<proteinExistence type="predicted"/>
<evidence type="ECO:0000313" key="3">
    <source>
        <dbReference type="Proteomes" id="UP000650833"/>
    </source>
</evidence>
<keyword evidence="1" id="KW-0812">Transmembrane</keyword>
<keyword evidence="1" id="KW-1133">Transmembrane helix</keyword>
<accession>A0A8H7QJD5</accession>
<feature type="transmembrane region" description="Helical" evidence="1">
    <location>
        <begin position="128"/>
        <end position="144"/>
    </location>
</feature>
<name>A0A8H7QJD5_9FUNG</name>
<evidence type="ECO:0000313" key="2">
    <source>
        <dbReference type="EMBL" id="KAG2192780.1"/>
    </source>
</evidence>
<feature type="transmembrane region" description="Helical" evidence="1">
    <location>
        <begin position="151"/>
        <end position="167"/>
    </location>
</feature>
<keyword evidence="1" id="KW-0472">Membrane</keyword>
<feature type="transmembrane region" description="Helical" evidence="1">
    <location>
        <begin position="67"/>
        <end position="89"/>
    </location>
</feature>
<organism evidence="2 3">
    <name type="scientific">Mucor plumbeus</name>
    <dbReference type="NCBI Taxonomy" id="97098"/>
    <lineage>
        <taxon>Eukaryota</taxon>
        <taxon>Fungi</taxon>
        <taxon>Fungi incertae sedis</taxon>
        <taxon>Mucoromycota</taxon>
        <taxon>Mucoromycotina</taxon>
        <taxon>Mucoromycetes</taxon>
        <taxon>Mucorales</taxon>
        <taxon>Mucorineae</taxon>
        <taxon>Mucoraceae</taxon>
        <taxon>Mucor</taxon>
    </lineage>
</organism>
<dbReference type="EMBL" id="JAEPRC010000697">
    <property type="protein sequence ID" value="KAG2192780.1"/>
    <property type="molecule type" value="Genomic_DNA"/>
</dbReference>
<sequence length="215" mass="23663">MYAGHFAAVPVIRNYYPNVSPFTLTFGVIFLDLAFAALTFLGFEGFMLNPHAGDLGVDIHCKYSHSLLGSIVLSVIYGTVTGSFTPAFLASLSHFVGDWLVHNLDLPLDPFSGIMVGGTSIWGNYPTFAYYFELLFCVVLGLFGPNDGTKLYFILCTALLHLTSHDISKNLLVKILSMPSEFDRQKYTALTISSSFIIPAILLGYLIRKTKVKAN</sequence>
<reference evidence="2" key="1">
    <citation type="submission" date="2020-12" db="EMBL/GenBank/DDBJ databases">
        <title>Metabolic potential, ecology and presence of endohyphal bacteria is reflected in genomic diversity of Mucoromycotina.</title>
        <authorList>
            <person name="Muszewska A."/>
            <person name="Okrasinska A."/>
            <person name="Steczkiewicz K."/>
            <person name="Drgas O."/>
            <person name="Orlowska M."/>
            <person name="Perlinska-Lenart U."/>
            <person name="Aleksandrzak-Piekarczyk T."/>
            <person name="Szatraj K."/>
            <person name="Zielenkiewicz U."/>
            <person name="Pilsyk S."/>
            <person name="Malc E."/>
            <person name="Mieczkowski P."/>
            <person name="Kruszewska J.S."/>
            <person name="Biernat P."/>
            <person name="Pawlowska J."/>
        </authorList>
    </citation>
    <scope>NUCLEOTIDE SEQUENCE</scope>
    <source>
        <strain evidence="2">CBS 226.32</strain>
    </source>
</reference>
<dbReference type="AlphaFoldDB" id="A0A8H7QJD5"/>
<feature type="transmembrane region" description="Helical" evidence="1">
    <location>
        <begin position="187"/>
        <end position="207"/>
    </location>
</feature>
<dbReference type="OrthoDB" id="2282679at2759"/>
<keyword evidence="3" id="KW-1185">Reference proteome</keyword>
<evidence type="ECO:0000256" key="1">
    <source>
        <dbReference type="SAM" id="Phobius"/>
    </source>
</evidence>
<gene>
    <name evidence="2" type="ORF">INT46_011691</name>
</gene>
<evidence type="ECO:0008006" key="4">
    <source>
        <dbReference type="Google" id="ProtNLM"/>
    </source>
</evidence>
<protein>
    <recommendedName>
        <fullName evidence="4">Metal-dependent hydrolase</fullName>
    </recommendedName>
</protein>
<dbReference type="Proteomes" id="UP000650833">
    <property type="component" value="Unassembled WGS sequence"/>
</dbReference>
<feature type="transmembrane region" description="Helical" evidence="1">
    <location>
        <begin position="24"/>
        <end position="46"/>
    </location>
</feature>